<dbReference type="PANTHER" id="PTHR38166">
    <property type="entry name" value="C2H2-TYPE DOMAIN-CONTAINING PROTEIN-RELATED"/>
    <property type="match status" value="1"/>
</dbReference>
<feature type="region of interest" description="Disordered" evidence="1">
    <location>
        <begin position="315"/>
        <end position="372"/>
    </location>
</feature>
<accession>A0ABR1HXJ7</accession>
<feature type="region of interest" description="Disordered" evidence="1">
    <location>
        <begin position="116"/>
        <end position="157"/>
    </location>
</feature>
<dbReference type="EMBL" id="JAZAVK010000076">
    <property type="protein sequence ID" value="KAK7425766.1"/>
    <property type="molecule type" value="Genomic_DNA"/>
</dbReference>
<feature type="compositionally biased region" description="Polar residues" evidence="1">
    <location>
        <begin position="116"/>
        <end position="138"/>
    </location>
</feature>
<proteinExistence type="predicted"/>
<evidence type="ECO:0000313" key="3">
    <source>
        <dbReference type="Proteomes" id="UP001498421"/>
    </source>
</evidence>
<dbReference type="PANTHER" id="PTHR38166:SF1">
    <property type="entry name" value="C2H2-TYPE DOMAIN-CONTAINING PROTEIN"/>
    <property type="match status" value="1"/>
</dbReference>
<protein>
    <submittedName>
        <fullName evidence="2">Uncharacterized protein</fullName>
    </submittedName>
</protein>
<feature type="region of interest" description="Disordered" evidence="1">
    <location>
        <begin position="192"/>
        <end position="218"/>
    </location>
</feature>
<reference evidence="2 3" key="1">
    <citation type="journal article" date="2025" name="Microbiol. Resour. Announc.">
        <title>Draft genome sequences for Neonectria magnoliae and Neonectria punicea, canker pathogens of Liriodendron tulipifera and Acer saccharum in West Virginia.</title>
        <authorList>
            <person name="Petronek H.M."/>
            <person name="Kasson M.T."/>
            <person name="Metheny A.M."/>
            <person name="Stauder C.M."/>
            <person name="Lovett B."/>
            <person name="Lynch S.C."/>
            <person name="Garnas J.R."/>
            <person name="Kasson L.R."/>
            <person name="Stajich J.E."/>
        </authorList>
    </citation>
    <scope>NUCLEOTIDE SEQUENCE [LARGE SCALE GENOMIC DNA]</scope>
    <source>
        <strain evidence="2 3">NRRL 64651</strain>
    </source>
</reference>
<comment type="caution">
    <text evidence="2">The sequence shown here is derived from an EMBL/GenBank/DDBJ whole genome shotgun (WGS) entry which is preliminary data.</text>
</comment>
<name>A0ABR1HXJ7_9HYPO</name>
<evidence type="ECO:0000313" key="2">
    <source>
        <dbReference type="EMBL" id="KAK7425766.1"/>
    </source>
</evidence>
<feature type="compositionally biased region" description="Polar residues" evidence="1">
    <location>
        <begin position="146"/>
        <end position="156"/>
    </location>
</feature>
<dbReference type="Proteomes" id="UP001498421">
    <property type="component" value="Unassembled WGS sequence"/>
</dbReference>
<feature type="compositionally biased region" description="Low complexity" evidence="1">
    <location>
        <begin position="193"/>
        <end position="208"/>
    </location>
</feature>
<gene>
    <name evidence="2" type="ORF">QQZ08_007742</name>
</gene>
<feature type="compositionally biased region" description="Polar residues" evidence="1">
    <location>
        <begin position="1"/>
        <end position="11"/>
    </location>
</feature>
<sequence length="680" mass="74269">MLPFRQQSSDPNPGATDTPGGSAESANTATYKRPSLRILDESPTTLEEDLFHGPSLRGFGIGIDPHEYEIIHSPPQLDPEPIFEGSHQPEVTHEVILSLIPLTFSTVPPPQTMTLSELSDTGRSLSLPTDGLSSTMPSQHHEIGDSETQGTQSTSDGAIFGPILRNLEFSWENSGLLFGGEPFDVSRAAETQSCKSSFNSKSRSTTPSASHSESQGMLFGGCEPHHALVSGEGLLGIGGSTESWVAGGVADYSLEIAPPASSVSSTASSVSSTVARSNHVPERDPTSIQATIAQDQAIDRLAGLLLDDYVRSYAPQRTQKRNSRNRDVYHVDRDDKKADRNSTPAKRTRQRASRKTVNGSGDDEDEDSRDGVQCSAGTARFEDSRRLACPFLKWNTARYKEMCSLKLQNISYVKDHLRKKHYTPYCARCYMKDAPSGHVCTLQSRAPVGLITLDKLRAINERAARTKSLEEQWQRLYAVLFPDEPVCLDPFLSDYASQTMQNAEHYCRFGGGRELLLDELKDLGLRGQELAKVCEHVCERWLPQVLIMYTSGREAHSPDDVLGELPRDDDQAGEPVYPDLALDPNAIDPDSPALGLNGNFALMPEAFDRQPSIAGVNGWEPENIAGTEEVGHTGPASDALEAPMNSFGLLADDGFSCLLLSEEDEVNETRYADASLGWNI</sequence>
<feature type="region of interest" description="Disordered" evidence="1">
    <location>
        <begin position="1"/>
        <end position="41"/>
    </location>
</feature>
<feature type="compositionally biased region" description="Basic and acidic residues" evidence="1">
    <location>
        <begin position="324"/>
        <end position="340"/>
    </location>
</feature>
<organism evidence="2 3">
    <name type="scientific">Neonectria magnoliae</name>
    <dbReference type="NCBI Taxonomy" id="2732573"/>
    <lineage>
        <taxon>Eukaryota</taxon>
        <taxon>Fungi</taxon>
        <taxon>Dikarya</taxon>
        <taxon>Ascomycota</taxon>
        <taxon>Pezizomycotina</taxon>
        <taxon>Sordariomycetes</taxon>
        <taxon>Hypocreomycetidae</taxon>
        <taxon>Hypocreales</taxon>
        <taxon>Nectriaceae</taxon>
        <taxon>Neonectria</taxon>
    </lineage>
</organism>
<evidence type="ECO:0000256" key="1">
    <source>
        <dbReference type="SAM" id="MobiDB-lite"/>
    </source>
</evidence>
<keyword evidence="3" id="KW-1185">Reference proteome</keyword>